<dbReference type="Proteomes" id="UP000293863">
    <property type="component" value="Unassembled WGS sequence"/>
</dbReference>
<dbReference type="Pfam" id="PF13180">
    <property type="entry name" value="PDZ_2"/>
    <property type="match status" value="1"/>
</dbReference>
<feature type="signal peptide" evidence="1">
    <location>
        <begin position="1"/>
        <end position="20"/>
    </location>
</feature>
<dbReference type="SUPFAM" id="SSF50156">
    <property type="entry name" value="PDZ domain-like"/>
    <property type="match status" value="1"/>
</dbReference>
<evidence type="ECO:0000256" key="1">
    <source>
        <dbReference type="SAM" id="SignalP"/>
    </source>
</evidence>
<protein>
    <submittedName>
        <fullName evidence="3">PDZ domain-containing protein</fullName>
    </submittedName>
</protein>
<dbReference type="Gene3D" id="2.30.42.10">
    <property type="match status" value="1"/>
</dbReference>
<name>A0A4Q7ACD7_9GAMM</name>
<dbReference type="InterPro" id="IPR001478">
    <property type="entry name" value="PDZ"/>
</dbReference>
<evidence type="ECO:0000313" key="3">
    <source>
        <dbReference type="EMBL" id="RZG42889.1"/>
    </source>
</evidence>
<feature type="chain" id="PRO_5020829495" evidence="1">
    <location>
        <begin position="21"/>
        <end position="336"/>
    </location>
</feature>
<dbReference type="EMBL" id="SGSQ01000049">
    <property type="protein sequence ID" value="RZG42889.1"/>
    <property type="molecule type" value="Genomic_DNA"/>
</dbReference>
<dbReference type="SMART" id="SM00228">
    <property type="entry name" value="PDZ"/>
    <property type="match status" value="1"/>
</dbReference>
<reference evidence="3 4" key="1">
    <citation type="submission" date="2019-02" db="EMBL/GenBank/DDBJ databases">
        <title>The Batch Genome Submission of Acinetobacter spp. strains.</title>
        <authorList>
            <person name="Qin J."/>
            <person name="Hu Y."/>
            <person name="Ye H."/>
            <person name="Wei L."/>
            <person name="Feng Y."/>
            <person name="Zong Z."/>
        </authorList>
    </citation>
    <scope>NUCLEOTIDE SEQUENCE [LARGE SCALE GENOMIC DNA]</scope>
    <source>
        <strain evidence="3 4">WCHAW060049</strain>
    </source>
</reference>
<dbReference type="RefSeq" id="WP_130169002.1">
    <property type="nucleotide sequence ID" value="NZ_SGSQ01000049.1"/>
</dbReference>
<dbReference type="AlphaFoldDB" id="A0A4Q7ACD7"/>
<organism evidence="3 4">
    <name type="scientific">Acinetobacter wuhouensis</name>
    <dbReference type="NCBI Taxonomy" id="1879050"/>
    <lineage>
        <taxon>Bacteria</taxon>
        <taxon>Pseudomonadati</taxon>
        <taxon>Pseudomonadota</taxon>
        <taxon>Gammaproteobacteria</taxon>
        <taxon>Moraxellales</taxon>
        <taxon>Moraxellaceae</taxon>
        <taxon>Acinetobacter</taxon>
    </lineage>
</organism>
<evidence type="ECO:0000313" key="4">
    <source>
        <dbReference type="Proteomes" id="UP000293863"/>
    </source>
</evidence>
<gene>
    <name evidence="3" type="ORF">EXU28_18430</name>
</gene>
<keyword evidence="1" id="KW-0732">Signal</keyword>
<keyword evidence="4" id="KW-1185">Reference proteome</keyword>
<evidence type="ECO:0000259" key="2">
    <source>
        <dbReference type="SMART" id="SM00228"/>
    </source>
</evidence>
<comment type="caution">
    <text evidence="3">The sequence shown here is derived from an EMBL/GenBank/DDBJ whole genome shotgun (WGS) entry which is preliminary data.</text>
</comment>
<sequence>MKKKILTFSLLMASGFSTYADLVEADSYTYLYENKDGSTVITNKKSSNPNLTLIKVIKSKSSGDDDLGVQKDVSKRSDKNVRTIIATSDGRFTDVPLISLPLSSSRSRSSSGLSIEQAKTVTNVSKFYKPIDRQPESKKHFEYLKPNENVKIIDHKDTNVDLDDLEESGYVLLGSSRFMDRKLLKNDVIEQAKKIGATLVIWSKATDVTIPYSREDDPNNFDIIYNYIVHFYVKDLFYKQPDMLGIRMANIPISERPLYQRNTGVYVDQLTHDSKAYNANILVGDVIISINNRTTLSLEELHKVKQEELKKTKTLNLKILRIVKGDLKEIEIPISF</sequence>
<accession>A0A4Q7ACD7</accession>
<dbReference type="InterPro" id="IPR036034">
    <property type="entry name" value="PDZ_sf"/>
</dbReference>
<feature type="domain" description="PDZ" evidence="2">
    <location>
        <begin position="242"/>
        <end position="323"/>
    </location>
</feature>
<proteinExistence type="predicted"/>